<evidence type="ECO:0000313" key="8">
    <source>
        <dbReference type="Proteomes" id="UP000663854"/>
    </source>
</evidence>
<dbReference type="InterPro" id="IPR035985">
    <property type="entry name" value="Ubiquitin-activating_enz"/>
</dbReference>
<dbReference type="Proteomes" id="UP000663870">
    <property type="component" value="Unassembled WGS sequence"/>
</dbReference>
<dbReference type="SUPFAM" id="SSF53098">
    <property type="entry name" value="Ribonuclease H-like"/>
    <property type="match status" value="1"/>
</dbReference>
<comment type="similarity">
    <text evidence="2">Belongs to the ubiquitin-activating E1 family.</text>
</comment>
<feature type="domain" description="Ubiquitin-activating enzyme E1 C-terminal" evidence="5">
    <location>
        <begin position="1153"/>
        <end position="1280"/>
    </location>
</feature>
<evidence type="ECO:0000256" key="1">
    <source>
        <dbReference type="ARBA" id="ARBA00004906"/>
    </source>
</evidence>
<dbReference type="Pfam" id="PF14291">
    <property type="entry name" value="DUF4371"/>
    <property type="match status" value="1"/>
</dbReference>
<dbReference type="InterPro" id="IPR012337">
    <property type="entry name" value="RNaseH-like_sf"/>
</dbReference>
<evidence type="ECO:0000313" key="7">
    <source>
        <dbReference type="EMBL" id="CAF1597996.1"/>
    </source>
</evidence>
<dbReference type="Pfam" id="PF09358">
    <property type="entry name" value="E1_UFD"/>
    <property type="match status" value="1"/>
</dbReference>
<reference evidence="6" key="1">
    <citation type="submission" date="2021-02" db="EMBL/GenBank/DDBJ databases">
        <authorList>
            <person name="Nowell W R."/>
        </authorList>
    </citation>
    <scope>NUCLEOTIDE SEQUENCE</scope>
</reference>
<feature type="transmembrane region" description="Helical" evidence="3">
    <location>
        <begin position="1210"/>
        <end position="1228"/>
    </location>
</feature>
<dbReference type="Gene3D" id="1.10.10.2660">
    <property type="entry name" value="Ubiquitin-activating enzyme E1, SCCH domain"/>
    <property type="match status" value="2"/>
</dbReference>
<evidence type="ECO:0000256" key="2">
    <source>
        <dbReference type="ARBA" id="ARBA00005673"/>
    </source>
</evidence>
<keyword evidence="3" id="KW-0812">Transmembrane</keyword>
<dbReference type="Gene3D" id="3.10.290.60">
    <property type="entry name" value="Ubiquitin-activating enzyme E1, UFD domain"/>
    <property type="match status" value="1"/>
</dbReference>
<comment type="caution">
    <text evidence="6">The sequence shown here is derived from an EMBL/GenBank/DDBJ whole genome shotgun (WGS) entry which is preliminary data.</text>
</comment>
<name>A0A815GQ97_9BILA</name>
<gene>
    <name evidence="7" type="ORF">JXQ802_LOCUS47966</name>
    <name evidence="6" type="ORF">PYM288_LOCUS32007</name>
</gene>
<feature type="domain" description="TTF-type" evidence="4">
    <location>
        <begin position="424"/>
        <end position="513"/>
    </location>
</feature>
<dbReference type="Pfam" id="PF10585">
    <property type="entry name" value="UBA_E1_SCCH"/>
    <property type="match status" value="3"/>
</dbReference>
<dbReference type="GO" id="GO:0016567">
    <property type="term" value="P:protein ubiquitination"/>
    <property type="evidence" value="ECO:0007669"/>
    <property type="project" value="UniProtKB-UniPathway"/>
</dbReference>
<keyword evidence="3" id="KW-1133">Transmembrane helix</keyword>
<feature type="transmembrane region" description="Helical" evidence="3">
    <location>
        <begin position="1153"/>
        <end position="1172"/>
    </location>
</feature>
<evidence type="ECO:0000259" key="4">
    <source>
        <dbReference type="SMART" id="SM00597"/>
    </source>
</evidence>
<feature type="transmembrane region" description="Helical" evidence="3">
    <location>
        <begin position="1121"/>
        <end position="1141"/>
    </location>
</feature>
<dbReference type="EMBL" id="CAJNOH010003629">
    <property type="protein sequence ID" value="CAF1343283.1"/>
    <property type="molecule type" value="Genomic_DNA"/>
</dbReference>
<evidence type="ECO:0000256" key="3">
    <source>
        <dbReference type="SAM" id="Phobius"/>
    </source>
</evidence>
<keyword evidence="9" id="KW-1185">Reference proteome</keyword>
<dbReference type="PANTHER" id="PTHR45749">
    <property type="match status" value="1"/>
</dbReference>
<proteinExistence type="inferred from homology"/>
<protein>
    <submittedName>
        <fullName evidence="6">Uncharacterized protein</fullName>
    </submittedName>
</protein>
<organism evidence="6 8">
    <name type="scientific">Rotaria sordida</name>
    <dbReference type="NCBI Taxonomy" id="392033"/>
    <lineage>
        <taxon>Eukaryota</taxon>
        <taxon>Metazoa</taxon>
        <taxon>Spiralia</taxon>
        <taxon>Gnathifera</taxon>
        <taxon>Rotifera</taxon>
        <taxon>Eurotatoria</taxon>
        <taxon>Bdelloidea</taxon>
        <taxon>Philodinida</taxon>
        <taxon>Philodinidae</taxon>
        <taxon>Rotaria</taxon>
    </lineage>
</organism>
<dbReference type="InterPro" id="IPR038252">
    <property type="entry name" value="UBA_E1_C_sf"/>
</dbReference>
<dbReference type="InterPro" id="IPR042063">
    <property type="entry name" value="Ubi_acti_E1_SCCH"/>
</dbReference>
<dbReference type="InterPro" id="IPR019572">
    <property type="entry name" value="UBA_E1_SCCH"/>
</dbReference>
<dbReference type="PANTHER" id="PTHR45749:SF37">
    <property type="entry name" value="OS05G0311600 PROTEIN"/>
    <property type="match status" value="1"/>
</dbReference>
<evidence type="ECO:0000313" key="9">
    <source>
        <dbReference type="Proteomes" id="UP000663870"/>
    </source>
</evidence>
<dbReference type="InterPro" id="IPR025398">
    <property type="entry name" value="DUF4371"/>
</dbReference>
<evidence type="ECO:0000259" key="5">
    <source>
        <dbReference type="SMART" id="SM00985"/>
    </source>
</evidence>
<dbReference type="GO" id="GO:0008641">
    <property type="term" value="F:ubiquitin-like modifier activating enzyme activity"/>
    <property type="evidence" value="ECO:0007669"/>
    <property type="project" value="InterPro"/>
</dbReference>
<dbReference type="Gene3D" id="3.40.50.720">
    <property type="entry name" value="NAD(P)-binding Rossmann-like Domain"/>
    <property type="match status" value="1"/>
</dbReference>
<dbReference type="FunFam" id="3.10.290.60:FF:000001">
    <property type="entry name" value="Ubiquitin-activating enzyme E1 2"/>
    <property type="match status" value="1"/>
</dbReference>
<sequence length="1285" mass="145085">MHILLLLPNANDPFDSSVTVCTLRNFPNLIEHTIEWVRDNFAGLFTIPPQRVEEFLRGPKEFVERTTKNHSEYDKTEISENIKRILGEEGQKKISLIVLNGDRFWSENKRCPHVLKFDVNNELHLDFIVAASNLLAHMYYIPQIRNRKLIGKEVVKIHVPEFKPKVGITIHENDEQLRADLKRKRIRKQRTESPSSASPVPTLSITIDTSISTSSTPITNSSLPSSSFIITLSSPTSSSNQCLHSTVEKKDERCQSTTPTLPASIALSTSTVSPTSIALPTLTALPTSIASPTLTALPTSIASPTLTALPTSMVSPTSTALPTSMVSPTSIASPTVTALPTSIASPTLTALPTSIALLTSIASPTSTALPTSIASPTLTALPTSIALPTSTALPTLTILPTDTSRSKNEPPSQPILSSYKRTNRKRSFQSQWFQGRPWLEYSVIEDKAYCYYCRHFGSSQSTSRNQSNSFLNGFCNWKKALDMKAGFKQHESSEAHVQAAVNYQQYLLRYNTQTSVINILDTGRSQQIKRNRDRISKIASTVLLCSRQMIALRGHCEDETSDNRGNLLEILSWSSQTDPIVQSIVNSANNATYLSPQVQNELLQIMANQIRRKIADKIAGNFYSLMADESRDISGNAQLSIVVRVVSSPTDALSNKNNIIQEYFLGFVRLHQFDAMTLSSAIVRFLNLYQIDLKACIGIASVMGGCNAGVQTILRDNFMPKGIYIYCFVHKLNLVIIDVCQVVSYCTEFYSIISKIHSYFTASGVTNEYFKNAQQLLQLDTTTKLKKWSYIRWDSRWTSINAIINNYQAILKALNDLLDDGDTRSVDANGLLIAIKEPLFIVTLFIMHKIFGPIKILSNQLQDESLDFGKAKQLISSIIEQMKSYRDENLFQSLYCKVVQFCEENGIDISQKPRQRRQKKVPARFNDSIVTSTTGHRYYADNEQQYCTTLYFPLIDSVLIELNHRFSRETMEVLTSISSLCPKNEKFLDFEILKPFALHLDINPDGLQNELNVLRPMLKNKELFDIKELYCELIQFTQAFPNAILIVQGAMTIPVTSATCESRLRNYDDIFDIKIQSHEFEKDDDTTFHRDYIVATANLRAENYEIQKADRNKIKRIAGNIIPAVAITTAMVTGLVCLEVYKFVQHHKKIESYRNAFVNLALLFFGFSEPVAPKHQKYFDKDFTLWDRFEVNGDMTLEEFIEYFKHEHKLIPNMISVGMCVIYSPPFIRKTSIAQDMKRKISELVEIVTKTKISAHVRCLTFDMLCDDLEGNTVKDVPYIKYTFR</sequence>
<dbReference type="InterPro" id="IPR018965">
    <property type="entry name" value="Ub-activating_enz_E1_C"/>
</dbReference>
<dbReference type="Proteomes" id="UP000663854">
    <property type="component" value="Unassembled WGS sequence"/>
</dbReference>
<dbReference type="EMBL" id="CAJNOL010004983">
    <property type="protein sequence ID" value="CAF1597996.1"/>
    <property type="molecule type" value="Genomic_DNA"/>
</dbReference>
<accession>A0A815GQ97</accession>
<dbReference type="InterPro" id="IPR006580">
    <property type="entry name" value="Znf_TTF"/>
</dbReference>
<dbReference type="SMART" id="SM00985">
    <property type="entry name" value="UBA_e1_C"/>
    <property type="match status" value="1"/>
</dbReference>
<dbReference type="SUPFAM" id="SSF69572">
    <property type="entry name" value="Activating enzymes of the ubiquitin-like proteins"/>
    <property type="match status" value="2"/>
</dbReference>
<keyword evidence="3" id="KW-0472">Membrane</keyword>
<dbReference type="SMART" id="SM00597">
    <property type="entry name" value="ZnF_TTF"/>
    <property type="match status" value="1"/>
</dbReference>
<dbReference type="UniPathway" id="UPA00143"/>
<evidence type="ECO:0000313" key="6">
    <source>
        <dbReference type="EMBL" id="CAF1343283.1"/>
    </source>
</evidence>
<comment type="pathway">
    <text evidence="1">Protein modification; protein ubiquitination.</text>
</comment>